<keyword evidence="4" id="KW-1185">Reference proteome</keyword>
<keyword evidence="1" id="KW-0732">Signal</keyword>
<dbReference type="AlphaFoldDB" id="A0A8J2IWW9"/>
<dbReference type="PROSITE" id="PS01186">
    <property type="entry name" value="EGF_2"/>
    <property type="match status" value="1"/>
</dbReference>
<accession>A0A8J2IWW9</accession>
<comment type="caution">
    <text evidence="3">The sequence shown here is derived from an EMBL/GenBank/DDBJ whole genome shotgun (WGS) entry which is preliminary data.</text>
</comment>
<sequence>MNSAKTIIIFGAINFLTFVSCLYPENCQSDDTCATDEVCYEGQCICDIKKDFHPDESRDKCVKLAGSRCRNDEGIQVHDCIQNGYCSTISENCTCNENYDRTKFDECKRTYGASCNKSEECNDSAFLICDKVKKICRCLDPISMIYDSMRKTCVSKLSGECEFKEYMFMKRDCIRNAHCAKIEGEHSDYMGVCECKTGFTNISSVLCQKLYQEDCDEDSDCVTGFCSNVGKCECRSDSIIDDDYQTCRLNVGEICRRGHLSLPCAQNATCSGVTRRCECSIGFSLVDGVCEPSVERASTTTVFIATDASHSIFKTNALLLIFSLSISPLFTWLDKV</sequence>
<protein>
    <recommendedName>
        <fullName evidence="2">EGF-like domain-containing protein</fullName>
    </recommendedName>
</protein>
<dbReference type="SMART" id="SM00181">
    <property type="entry name" value="EGF"/>
    <property type="match status" value="4"/>
</dbReference>
<gene>
    <name evidence="3" type="ORF">AFUS01_LOCUS31</name>
</gene>
<evidence type="ECO:0000313" key="4">
    <source>
        <dbReference type="Proteomes" id="UP000708208"/>
    </source>
</evidence>
<dbReference type="EMBL" id="CAJVCH010000001">
    <property type="protein sequence ID" value="CAG7629161.1"/>
    <property type="molecule type" value="Genomic_DNA"/>
</dbReference>
<feature type="signal peptide" evidence="1">
    <location>
        <begin position="1"/>
        <end position="21"/>
    </location>
</feature>
<organism evidence="3 4">
    <name type="scientific">Allacma fusca</name>
    <dbReference type="NCBI Taxonomy" id="39272"/>
    <lineage>
        <taxon>Eukaryota</taxon>
        <taxon>Metazoa</taxon>
        <taxon>Ecdysozoa</taxon>
        <taxon>Arthropoda</taxon>
        <taxon>Hexapoda</taxon>
        <taxon>Collembola</taxon>
        <taxon>Symphypleona</taxon>
        <taxon>Sminthuridae</taxon>
        <taxon>Allacma</taxon>
    </lineage>
</organism>
<name>A0A8J2IWW9_9HEXA</name>
<feature type="domain" description="EGF-like" evidence="2">
    <location>
        <begin position="277"/>
        <end position="290"/>
    </location>
</feature>
<reference evidence="3" key="1">
    <citation type="submission" date="2021-06" db="EMBL/GenBank/DDBJ databases">
        <authorList>
            <person name="Hodson N. C."/>
            <person name="Mongue J. A."/>
            <person name="Jaron S. K."/>
        </authorList>
    </citation>
    <scope>NUCLEOTIDE SEQUENCE</scope>
</reference>
<proteinExistence type="predicted"/>
<feature type="chain" id="PRO_5035243259" description="EGF-like domain-containing protein" evidence="1">
    <location>
        <begin position="22"/>
        <end position="336"/>
    </location>
</feature>
<evidence type="ECO:0000313" key="3">
    <source>
        <dbReference type="EMBL" id="CAG7629161.1"/>
    </source>
</evidence>
<dbReference type="Proteomes" id="UP000708208">
    <property type="component" value="Unassembled WGS sequence"/>
</dbReference>
<dbReference type="OrthoDB" id="409374at2759"/>
<evidence type="ECO:0000259" key="2">
    <source>
        <dbReference type="PROSITE" id="PS01186"/>
    </source>
</evidence>
<dbReference type="InterPro" id="IPR000742">
    <property type="entry name" value="EGF"/>
</dbReference>
<evidence type="ECO:0000256" key="1">
    <source>
        <dbReference type="SAM" id="SignalP"/>
    </source>
</evidence>
<dbReference type="PROSITE" id="PS51257">
    <property type="entry name" value="PROKAR_LIPOPROTEIN"/>
    <property type="match status" value="1"/>
</dbReference>